<dbReference type="GO" id="GO:0005829">
    <property type="term" value="C:cytosol"/>
    <property type="evidence" value="ECO:0007669"/>
    <property type="project" value="TreeGrafter"/>
</dbReference>
<dbReference type="Pfam" id="PF00072">
    <property type="entry name" value="Response_reg"/>
    <property type="match status" value="1"/>
</dbReference>
<dbReference type="PANTHER" id="PTHR48111">
    <property type="entry name" value="REGULATOR OF RPOS"/>
    <property type="match status" value="1"/>
</dbReference>
<dbReference type="FunFam" id="3.40.50.2300:FF:000001">
    <property type="entry name" value="DNA-binding response regulator PhoB"/>
    <property type="match status" value="1"/>
</dbReference>
<dbReference type="PROSITE" id="PS50110">
    <property type="entry name" value="RESPONSE_REGULATORY"/>
    <property type="match status" value="1"/>
</dbReference>
<dbReference type="GO" id="GO:0000976">
    <property type="term" value="F:transcription cis-regulatory region binding"/>
    <property type="evidence" value="ECO:0007669"/>
    <property type="project" value="TreeGrafter"/>
</dbReference>
<feature type="domain" description="Response regulatory" evidence="8">
    <location>
        <begin position="5"/>
        <end position="119"/>
    </location>
</feature>
<dbReference type="Gene3D" id="1.10.10.10">
    <property type="entry name" value="Winged helix-like DNA-binding domain superfamily/Winged helix DNA-binding domain"/>
    <property type="match status" value="1"/>
</dbReference>
<gene>
    <name evidence="10" type="primary">phoP_2</name>
    <name evidence="10" type="ORF">PDESU_06530</name>
</gene>
<dbReference type="SUPFAM" id="SSF52172">
    <property type="entry name" value="CheY-like"/>
    <property type="match status" value="1"/>
</dbReference>
<dbReference type="InterPro" id="IPR001867">
    <property type="entry name" value="OmpR/PhoB-type_DNA-bd"/>
</dbReference>
<feature type="domain" description="OmpR/PhoB-type" evidence="9">
    <location>
        <begin position="127"/>
        <end position="222"/>
    </location>
</feature>
<protein>
    <submittedName>
        <fullName evidence="10">Alkaline phosphatase synthesis transcriptional regulatory protein PhoP</fullName>
    </submittedName>
</protein>
<dbReference type="Gene3D" id="3.40.50.2300">
    <property type="match status" value="1"/>
</dbReference>
<evidence type="ECO:0000259" key="9">
    <source>
        <dbReference type="PROSITE" id="PS51755"/>
    </source>
</evidence>
<dbReference type="PANTHER" id="PTHR48111:SF40">
    <property type="entry name" value="PHOSPHATE REGULON TRANSCRIPTIONAL REGULATORY PROTEIN PHOB"/>
    <property type="match status" value="1"/>
</dbReference>
<dbReference type="AlphaFoldDB" id="A0A6C2UCL9"/>
<dbReference type="CDD" id="cd17574">
    <property type="entry name" value="REC_OmpR"/>
    <property type="match status" value="1"/>
</dbReference>
<dbReference type="SMART" id="SM00448">
    <property type="entry name" value="REC"/>
    <property type="match status" value="1"/>
</dbReference>
<reference evidence="10 11" key="1">
    <citation type="submission" date="2019-04" db="EMBL/GenBank/DDBJ databases">
        <authorList>
            <person name="Van Vliet M D."/>
        </authorList>
    </citation>
    <scope>NUCLEOTIDE SEQUENCE [LARGE SCALE GENOMIC DNA]</scope>
    <source>
        <strain evidence="10 11">F1</strain>
    </source>
</reference>
<feature type="DNA-binding region" description="OmpR/PhoB-type" evidence="7">
    <location>
        <begin position="127"/>
        <end position="222"/>
    </location>
</feature>
<dbReference type="SMART" id="SM00862">
    <property type="entry name" value="Trans_reg_C"/>
    <property type="match status" value="1"/>
</dbReference>
<dbReference type="InterPro" id="IPR011006">
    <property type="entry name" value="CheY-like_superfamily"/>
</dbReference>
<accession>A0A6C2UCL9</accession>
<dbReference type="InterPro" id="IPR001789">
    <property type="entry name" value="Sig_transdc_resp-reg_receiver"/>
</dbReference>
<keyword evidence="2" id="KW-0902">Two-component regulatory system</keyword>
<keyword evidence="1 6" id="KW-0597">Phosphoprotein</keyword>
<dbReference type="GO" id="GO:0032993">
    <property type="term" value="C:protein-DNA complex"/>
    <property type="evidence" value="ECO:0007669"/>
    <property type="project" value="TreeGrafter"/>
</dbReference>
<keyword evidence="11" id="KW-1185">Reference proteome</keyword>
<dbReference type="CDD" id="cd00383">
    <property type="entry name" value="trans_reg_C"/>
    <property type="match status" value="1"/>
</dbReference>
<evidence type="ECO:0000256" key="4">
    <source>
        <dbReference type="ARBA" id="ARBA00023125"/>
    </source>
</evidence>
<evidence type="ECO:0000256" key="5">
    <source>
        <dbReference type="ARBA" id="ARBA00023163"/>
    </source>
</evidence>
<evidence type="ECO:0000313" key="11">
    <source>
        <dbReference type="Proteomes" id="UP000366872"/>
    </source>
</evidence>
<dbReference type="InterPro" id="IPR039420">
    <property type="entry name" value="WalR-like"/>
</dbReference>
<evidence type="ECO:0000256" key="3">
    <source>
        <dbReference type="ARBA" id="ARBA00023015"/>
    </source>
</evidence>
<dbReference type="GO" id="GO:0006355">
    <property type="term" value="P:regulation of DNA-templated transcription"/>
    <property type="evidence" value="ECO:0007669"/>
    <property type="project" value="InterPro"/>
</dbReference>
<dbReference type="PROSITE" id="PS51755">
    <property type="entry name" value="OMPR_PHOB"/>
    <property type="match status" value="1"/>
</dbReference>
<proteinExistence type="predicted"/>
<evidence type="ECO:0000256" key="6">
    <source>
        <dbReference type="PROSITE-ProRule" id="PRU00169"/>
    </source>
</evidence>
<organism evidence="10 11">
    <name type="scientific">Pontiella desulfatans</name>
    <dbReference type="NCBI Taxonomy" id="2750659"/>
    <lineage>
        <taxon>Bacteria</taxon>
        <taxon>Pseudomonadati</taxon>
        <taxon>Kiritimatiellota</taxon>
        <taxon>Kiritimatiellia</taxon>
        <taxon>Kiritimatiellales</taxon>
        <taxon>Pontiellaceae</taxon>
        <taxon>Pontiella</taxon>
    </lineage>
</organism>
<keyword evidence="3" id="KW-0805">Transcription regulation</keyword>
<sequence>MAGETILIVEDDAAMMRGLKDNFEYSGYNVVTACEGEQGLETALNLKPDLILLDLMLPGINGYEICRLIRAEGVEIPIIMLTAKSQESDIVLGLNIGANDYVTKPFSIKELLARVNAMLRNVRKPEAQVFSFGECELNLSSQTLSRSGKAVELTPKELGLLTLFVKHPGQALTRDQILNAVWGYDIIVTQRSVDRCINSLRHKVGNPNHIQTVREIGYRFELGADS</sequence>
<evidence type="ECO:0000259" key="8">
    <source>
        <dbReference type="PROSITE" id="PS50110"/>
    </source>
</evidence>
<feature type="modified residue" description="4-aspartylphosphate" evidence="6">
    <location>
        <position position="54"/>
    </location>
</feature>
<dbReference type="InterPro" id="IPR036388">
    <property type="entry name" value="WH-like_DNA-bd_sf"/>
</dbReference>
<dbReference type="RefSeq" id="WP_136083386.1">
    <property type="nucleotide sequence ID" value="NZ_CAAHFG010000005.1"/>
</dbReference>
<dbReference type="GO" id="GO:0000156">
    <property type="term" value="F:phosphorelay response regulator activity"/>
    <property type="evidence" value="ECO:0007669"/>
    <property type="project" value="TreeGrafter"/>
</dbReference>
<evidence type="ECO:0000313" key="10">
    <source>
        <dbReference type="EMBL" id="VGO17928.1"/>
    </source>
</evidence>
<evidence type="ECO:0000256" key="7">
    <source>
        <dbReference type="PROSITE-ProRule" id="PRU01091"/>
    </source>
</evidence>
<dbReference type="Pfam" id="PF00486">
    <property type="entry name" value="Trans_reg_C"/>
    <property type="match status" value="1"/>
</dbReference>
<evidence type="ECO:0000256" key="1">
    <source>
        <dbReference type="ARBA" id="ARBA00022553"/>
    </source>
</evidence>
<keyword evidence="4 7" id="KW-0238">DNA-binding</keyword>
<dbReference type="Gene3D" id="6.10.250.690">
    <property type="match status" value="1"/>
</dbReference>
<dbReference type="EMBL" id="CAAHFG010000005">
    <property type="protein sequence ID" value="VGO17928.1"/>
    <property type="molecule type" value="Genomic_DNA"/>
</dbReference>
<keyword evidence="5" id="KW-0804">Transcription</keyword>
<name>A0A6C2UCL9_PONDE</name>
<dbReference type="Proteomes" id="UP000366872">
    <property type="component" value="Unassembled WGS sequence"/>
</dbReference>
<evidence type="ECO:0000256" key="2">
    <source>
        <dbReference type="ARBA" id="ARBA00023012"/>
    </source>
</evidence>